<dbReference type="GeneID" id="59326699"/>
<sequence length="910" mass="95270">MSSFRFYSLSLIISSLAFAAEIAQISFAGLSYTPLTSLHYPQQGWKASFDFSIGQSVSTGDFFELSMPHVYRLKFDNDESTMTAQLSDGTQAFKCYVTQQAAYLYEDTVFRCEATTDLSAAVSGSMSFSLSFSNGGSAYKYELQNAQTFHAGVNEVQLSDKMSAPINFDAYDFNGDIYTIGRSTTYNKFESYYLGMKCADGYLLGGTQTINYDNLGKNFALDCSSAQVYLSDNFNDWFLPVAYEKAYANITCSANSLQVSLNEAKPKESLWINALQSVAQGINTIQHDVHLIYSCSNTLQKTVQTKELHTIVEYTIYQGTAAATLSGTSNQQVPTSTKSCSKCTAASSDASTQTTGTCSQYSDSLMTSSSKSGTSSESCSSPLRSSSVITDHTTPCTVCHSSEMMSSSSGASTSSTISSPSSRPASLSTSTPSTSSTVTSATGTTSSNLSSAPSTTSISSIKITSSSSFLTTSSTSPTSFFSSNTNVLSSSTKTSSAISRTSSTDISSNSLITSSSTNISSSSTNISSSSTGIHSSSGERPSSMSNNTSAHSSSTETSTLNSSTASQSIGTFSSSASPPPVSSASYFTTVFSSSGTEATSSGSSSPSSSNSSPSSTRNSLTSLSSLSSSSITSLSTGVVNTSFIYSWPSSPVSSIPFTSSSSILPSFFSLTSTISSQGTAPSDSSAISISTSCWTSLDSSCTTETSMASDTKFYTVETISCSHCDASSISVSDSGLFPQSRTTTSLIVSSIGGANISHFASCTNCPASTATQFMGTGTSSDLQLLTTTTTSETDTINPSQNIPPELQSSRDTGSVSSDRGLVVSSPVWTGDVITTEIFQMGTTSTKNDTTILETSLITIVSSKSHTKPVSLQPTPLVSESSSSVYEGAAFCYGEERRNTAFLALLLLMLL</sequence>
<dbReference type="GO" id="GO:1903561">
    <property type="term" value="C:extracellular vesicle"/>
    <property type="evidence" value="ECO:0007669"/>
    <property type="project" value="TreeGrafter"/>
</dbReference>
<gene>
    <name evidence="5" type="ORF">HG536_0E04140</name>
</gene>
<proteinExistence type="predicted"/>
<evidence type="ECO:0000256" key="3">
    <source>
        <dbReference type="SAM" id="SignalP"/>
    </source>
</evidence>
<dbReference type="InterPro" id="IPR024672">
    <property type="entry name" value="Agglutinin-like_N"/>
</dbReference>
<feature type="domain" description="Agglutinin-like protein N-terminal" evidence="4">
    <location>
        <begin position="50"/>
        <end position="295"/>
    </location>
</feature>
<protein>
    <recommendedName>
        <fullName evidence="4">Agglutinin-like protein N-terminal domain-containing protein</fullName>
    </recommendedName>
</protein>
<evidence type="ECO:0000313" key="5">
    <source>
        <dbReference type="EMBL" id="QLL33503.1"/>
    </source>
</evidence>
<dbReference type="GO" id="GO:0030445">
    <property type="term" value="C:yeast-form cell wall"/>
    <property type="evidence" value="ECO:0007669"/>
    <property type="project" value="TreeGrafter"/>
</dbReference>
<dbReference type="OrthoDB" id="3981162at2759"/>
<feature type="region of interest" description="Disordered" evidence="2">
    <location>
        <begin position="597"/>
        <end position="616"/>
    </location>
</feature>
<feature type="compositionally biased region" description="Polar residues" evidence="2">
    <location>
        <begin position="796"/>
        <end position="817"/>
    </location>
</feature>
<keyword evidence="6" id="KW-1185">Reference proteome</keyword>
<feature type="region of interest" description="Disordered" evidence="2">
    <location>
        <begin position="473"/>
        <end position="579"/>
    </location>
</feature>
<dbReference type="PANTHER" id="PTHR33793">
    <property type="entry name" value="ALPHA-AGGLUTININ"/>
    <property type="match status" value="1"/>
</dbReference>
<dbReference type="GO" id="GO:0009986">
    <property type="term" value="C:cell surface"/>
    <property type="evidence" value="ECO:0007669"/>
    <property type="project" value="TreeGrafter"/>
</dbReference>
<dbReference type="SMART" id="SM01056">
    <property type="entry name" value="Candida_ALS_N"/>
    <property type="match status" value="1"/>
</dbReference>
<dbReference type="Proteomes" id="UP000515788">
    <property type="component" value="Chromosome 5"/>
</dbReference>
<dbReference type="AlphaFoldDB" id="A0A7G3ZJ17"/>
<dbReference type="InterPro" id="IPR043063">
    <property type="entry name" value="Agglutinin-like_N_N2"/>
</dbReference>
<evidence type="ECO:0000256" key="1">
    <source>
        <dbReference type="ARBA" id="ARBA00022737"/>
    </source>
</evidence>
<feature type="region of interest" description="Disordered" evidence="2">
    <location>
        <begin position="790"/>
        <end position="818"/>
    </location>
</feature>
<dbReference type="PANTHER" id="PTHR33793:SF2">
    <property type="entry name" value="AGGLUTININ-LIKE PROTEIN 6"/>
    <property type="match status" value="1"/>
</dbReference>
<feature type="region of interest" description="Disordered" evidence="2">
    <location>
        <begin position="407"/>
        <end position="455"/>
    </location>
</feature>
<dbReference type="GO" id="GO:0030448">
    <property type="term" value="P:hyphal growth"/>
    <property type="evidence" value="ECO:0007669"/>
    <property type="project" value="TreeGrafter"/>
</dbReference>
<keyword evidence="1" id="KW-0677">Repeat</keyword>
<feature type="signal peptide" evidence="3">
    <location>
        <begin position="1"/>
        <end position="19"/>
    </location>
</feature>
<feature type="chain" id="PRO_5028843776" description="Agglutinin-like protein N-terminal domain-containing protein" evidence="3">
    <location>
        <begin position="20"/>
        <end position="910"/>
    </location>
</feature>
<reference evidence="5 6" key="1">
    <citation type="submission" date="2020-06" db="EMBL/GenBank/DDBJ databases">
        <title>The yeast mating-type switching endonuclease HO is a domesticated member of an unorthodox homing genetic element family.</title>
        <authorList>
            <person name="Coughlan A.Y."/>
            <person name="Lombardi L."/>
            <person name="Braun-Galleani S."/>
            <person name="Martos A.R."/>
            <person name="Galeote V."/>
            <person name="Bigey F."/>
            <person name="Dequin S."/>
            <person name="Byrne K.P."/>
            <person name="Wolfe K.H."/>
        </authorList>
    </citation>
    <scope>NUCLEOTIDE SEQUENCE [LARGE SCALE GENOMIC DNA]</scope>
    <source>
        <strain evidence="5 6">CBS764</strain>
    </source>
</reference>
<dbReference type="Pfam" id="PF11766">
    <property type="entry name" value="Candida_ALS_N"/>
    <property type="match status" value="1"/>
</dbReference>
<evidence type="ECO:0000259" key="4">
    <source>
        <dbReference type="SMART" id="SM01056"/>
    </source>
</evidence>
<dbReference type="RefSeq" id="XP_037140177.1">
    <property type="nucleotide sequence ID" value="XM_037284281.1"/>
</dbReference>
<feature type="compositionally biased region" description="Low complexity" evidence="2">
    <location>
        <begin position="473"/>
        <end position="566"/>
    </location>
</feature>
<dbReference type="GO" id="GO:0098609">
    <property type="term" value="P:cell-cell adhesion"/>
    <property type="evidence" value="ECO:0007669"/>
    <property type="project" value="TreeGrafter"/>
</dbReference>
<name>A0A7G3ZJ17_9SACH</name>
<dbReference type="EMBL" id="CP059250">
    <property type="protein sequence ID" value="QLL33503.1"/>
    <property type="molecule type" value="Genomic_DNA"/>
</dbReference>
<dbReference type="KEGG" id="tgb:HG536_0E04140"/>
<keyword evidence="3" id="KW-0732">Signal</keyword>
<dbReference type="InterPro" id="IPR033504">
    <property type="entry name" value="ALS"/>
</dbReference>
<evidence type="ECO:0000256" key="2">
    <source>
        <dbReference type="SAM" id="MobiDB-lite"/>
    </source>
</evidence>
<dbReference type="GO" id="GO:0030446">
    <property type="term" value="C:hyphal cell wall"/>
    <property type="evidence" value="ECO:0007669"/>
    <property type="project" value="TreeGrafter"/>
</dbReference>
<accession>A0A7G3ZJ17</accession>
<dbReference type="InterPro" id="IPR011252">
    <property type="entry name" value="Fibrogen-bd_dom1"/>
</dbReference>
<dbReference type="Gene3D" id="2.60.40.1280">
    <property type="match status" value="1"/>
</dbReference>
<organism evidence="5 6">
    <name type="scientific">Torulaspora globosa</name>
    <dbReference type="NCBI Taxonomy" id="48254"/>
    <lineage>
        <taxon>Eukaryota</taxon>
        <taxon>Fungi</taxon>
        <taxon>Dikarya</taxon>
        <taxon>Ascomycota</taxon>
        <taxon>Saccharomycotina</taxon>
        <taxon>Saccharomycetes</taxon>
        <taxon>Saccharomycetales</taxon>
        <taxon>Saccharomycetaceae</taxon>
        <taxon>Torulaspora</taxon>
    </lineage>
</organism>
<evidence type="ECO:0000313" key="6">
    <source>
        <dbReference type="Proteomes" id="UP000515788"/>
    </source>
</evidence>
<dbReference type="Gene3D" id="2.60.40.2430">
    <property type="entry name" value="Agglutinin-like protein, N-terminal domain, N2 subdomain"/>
    <property type="match status" value="1"/>
</dbReference>